<feature type="domain" description="Transcriptional repressor PaaX-like central Cas2-like" evidence="3">
    <location>
        <begin position="110"/>
        <end position="181"/>
    </location>
</feature>
<dbReference type="SUPFAM" id="SSF46785">
    <property type="entry name" value="Winged helix' DNA-binding domain"/>
    <property type="match status" value="1"/>
</dbReference>
<dbReference type="GO" id="GO:0006351">
    <property type="term" value="P:DNA-templated transcription"/>
    <property type="evidence" value="ECO:0007669"/>
    <property type="project" value="InterPro"/>
</dbReference>
<evidence type="ECO:0000313" key="5">
    <source>
        <dbReference type="Proteomes" id="UP000316649"/>
    </source>
</evidence>
<reference evidence="4 5" key="1">
    <citation type="submission" date="2019-07" db="EMBL/GenBank/DDBJ databases">
        <title>The pathways for chlorine oxyanion respiration interact through the shared metabolite chlorate.</title>
        <authorList>
            <person name="Barnum T.P."/>
            <person name="Cheng Y."/>
            <person name="Hill K.A."/>
            <person name="Lucas L.N."/>
            <person name="Carlson H.K."/>
            <person name="Coates J.D."/>
        </authorList>
    </citation>
    <scope>NUCLEOTIDE SEQUENCE [LARGE SCALE GENOMIC DNA]</scope>
    <source>
        <strain evidence="4 5">BK-1</strain>
    </source>
</reference>
<dbReference type="EMBL" id="VMNH01000025">
    <property type="protein sequence ID" value="TVO70227.1"/>
    <property type="molecule type" value="Genomic_DNA"/>
</dbReference>
<comment type="caution">
    <text evidence="4">The sequence shown here is derived from an EMBL/GenBank/DDBJ whole genome shotgun (WGS) entry which is preliminary data.</text>
</comment>
<dbReference type="Gene3D" id="3.30.70.2650">
    <property type="match status" value="1"/>
</dbReference>
<dbReference type="OrthoDB" id="2270427at2"/>
<dbReference type="InterPro" id="IPR013225">
    <property type="entry name" value="PaaX_C"/>
</dbReference>
<evidence type="ECO:0000259" key="3">
    <source>
        <dbReference type="Pfam" id="PF20803"/>
    </source>
</evidence>
<dbReference type="InterPro" id="IPR036390">
    <property type="entry name" value="WH_DNA-bd_sf"/>
</dbReference>
<feature type="domain" description="Transcriptional repressor PaaX-like C-terminal" evidence="2">
    <location>
        <begin position="198"/>
        <end position="289"/>
    </location>
</feature>
<evidence type="ECO:0000259" key="2">
    <source>
        <dbReference type="Pfam" id="PF08223"/>
    </source>
</evidence>
<dbReference type="InterPro" id="IPR011965">
    <property type="entry name" value="PaaX_trns_reg"/>
</dbReference>
<dbReference type="Pfam" id="PF07848">
    <property type="entry name" value="PaaX"/>
    <property type="match status" value="1"/>
</dbReference>
<protein>
    <submittedName>
        <fullName evidence="4">Phenylacetic acid degradation operon negative regulatory protein PaaX</fullName>
    </submittedName>
</protein>
<accession>A0A557RYH4</accession>
<organism evidence="4 5">
    <name type="scientific">Sedimenticola selenatireducens</name>
    <dbReference type="NCBI Taxonomy" id="191960"/>
    <lineage>
        <taxon>Bacteria</taxon>
        <taxon>Pseudomonadati</taxon>
        <taxon>Pseudomonadota</taxon>
        <taxon>Gammaproteobacteria</taxon>
        <taxon>Chromatiales</taxon>
        <taxon>Sedimenticolaceae</taxon>
        <taxon>Sedimenticola</taxon>
    </lineage>
</organism>
<dbReference type="Gene3D" id="1.10.10.10">
    <property type="entry name" value="Winged helix-like DNA-binding domain superfamily/Winged helix DNA-binding domain"/>
    <property type="match status" value="1"/>
</dbReference>
<dbReference type="Pfam" id="PF20803">
    <property type="entry name" value="PaaX_M"/>
    <property type="match status" value="1"/>
</dbReference>
<dbReference type="PANTHER" id="PTHR30319:SF1">
    <property type="entry name" value="TRANSCRIPTIONAL REPRESSOR PAAX"/>
    <property type="match status" value="1"/>
</dbReference>
<dbReference type="Pfam" id="PF08223">
    <property type="entry name" value="PaaX_C"/>
    <property type="match status" value="1"/>
</dbReference>
<dbReference type="RefSeq" id="WP_144360278.1">
    <property type="nucleotide sequence ID" value="NZ_VMNH01000025.1"/>
</dbReference>
<evidence type="ECO:0000259" key="1">
    <source>
        <dbReference type="Pfam" id="PF07848"/>
    </source>
</evidence>
<dbReference type="PIRSF" id="PIRSF020623">
    <property type="entry name" value="PaaX"/>
    <property type="match status" value="1"/>
</dbReference>
<dbReference type="PANTHER" id="PTHR30319">
    <property type="entry name" value="PHENYLACETIC ACID REGULATOR-RELATED TRANSCRIPTIONAL REPRESSOR"/>
    <property type="match status" value="1"/>
</dbReference>
<dbReference type="InterPro" id="IPR012906">
    <property type="entry name" value="PaaX-like_N"/>
</dbReference>
<dbReference type="Proteomes" id="UP000316649">
    <property type="component" value="Unassembled WGS sequence"/>
</dbReference>
<feature type="domain" description="Transcriptional repressor PaaX-like N-terminal" evidence="1">
    <location>
        <begin position="24"/>
        <end position="93"/>
    </location>
</feature>
<dbReference type="AlphaFoldDB" id="A0A557RYH4"/>
<evidence type="ECO:0000313" key="4">
    <source>
        <dbReference type="EMBL" id="TVO70227.1"/>
    </source>
</evidence>
<dbReference type="Gene3D" id="1.20.58.1460">
    <property type="match status" value="1"/>
</dbReference>
<keyword evidence="5" id="KW-1185">Reference proteome</keyword>
<dbReference type="InterPro" id="IPR036388">
    <property type="entry name" value="WH-like_DNA-bd_sf"/>
</dbReference>
<sequence>MANNPFQRQLKSILDGFRKEPPSRTPSLVATLFGDVVESHDREIWLGSITALLEPLGVNERLVRTAVYRLAKDNFVESTKIGRKSYYRLTEKARRNVGQYDQLIYYPSNKHWDGDWTLVFTGTQGINAKQRAKLRKELTWLGYGIIAPNAYGHPTAPISPTQAILDRVGVTNQVVVLRAHNYDPMYGLGTKGMVRQCFKLSDLEKKYAAFIKHYRSLAKALQNTKQVENEDPEHCFMLRIMLIHHYRRILLLDPKLPAELLPDNWLGQQAQDLCAAIYRPLEAISEKHILALCENQAGPFRQTSPRFRERFTAW</sequence>
<proteinExistence type="predicted"/>
<name>A0A557RYH4_9GAMM</name>
<dbReference type="InterPro" id="IPR048846">
    <property type="entry name" value="PaaX-like_central"/>
</dbReference>
<gene>
    <name evidence="4" type="ORF">FHP88_16875</name>
</gene>